<dbReference type="Proteomes" id="UP001591681">
    <property type="component" value="Unassembled WGS sequence"/>
</dbReference>
<feature type="domain" description="BMERB" evidence="25">
    <location>
        <begin position="1513"/>
        <end position="1679"/>
    </location>
</feature>
<reference evidence="26 27" key="1">
    <citation type="submission" date="2024-09" db="EMBL/GenBank/DDBJ databases">
        <title>A chromosome-level genome assembly of Gray's grenadier anchovy, Coilia grayii.</title>
        <authorList>
            <person name="Fu Z."/>
        </authorList>
    </citation>
    <scope>NUCLEOTIDE SEQUENCE [LARGE SCALE GENOMIC DNA]</scope>
    <source>
        <strain evidence="26">G4</strain>
        <tissue evidence="26">Muscle</tissue>
    </source>
</reference>
<dbReference type="Gene3D" id="2.10.110.10">
    <property type="entry name" value="Cysteine Rich Protein"/>
    <property type="match status" value="1"/>
</dbReference>
<keyword evidence="10" id="KW-0274">FAD</keyword>
<dbReference type="InterPro" id="IPR022735">
    <property type="entry name" value="bMERB_dom"/>
</dbReference>
<dbReference type="InterPro" id="IPR050540">
    <property type="entry name" value="F-actin_Monoox_Mical"/>
</dbReference>
<comment type="cofactor">
    <cofactor evidence="1">
        <name>FAD</name>
        <dbReference type="ChEBI" id="CHEBI:57692"/>
    </cofactor>
</comment>
<keyword evidence="16" id="KW-0175">Coiled coil</keyword>
<protein>
    <recommendedName>
        <fullName evidence="5">F-actin monooxygenase</fullName>
        <ecNumber evidence="5">1.14.13.225</ecNumber>
    </recommendedName>
</protein>
<dbReference type="Pfam" id="PF01494">
    <property type="entry name" value="FAD_binding_3"/>
    <property type="match status" value="1"/>
</dbReference>
<keyword evidence="27" id="KW-1185">Reference proteome</keyword>
<keyword evidence="13" id="KW-0560">Oxidoreductase</keyword>
<evidence type="ECO:0000256" key="13">
    <source>
        <dbReference type="ARBA" id="ARBA00023002"/>
    </source>
</evidence>
<feature type="region of interest" description="Disordered" evidence="22">
    <location>
        <begin position="1476"/>
        <end position="1515"/>
    </location>
</feature>
<comment type="catalytic activity">
    <reaction evidence="20">
        <text>L-methionyl-[F-actin] + NADPH + O2 + H(+) = L-methionyl-(R)-S-oxide-[F-actin] + NADP(+) + H2O</text>
        <dbReference type="Rhea" id="RHEA:51308"/>
        <dbReference type="Rhea" id="RHEA-COMP:12953"/>
        <dbReference type="Rhea" id="RHEA-COMP:12956"/>
        <dbReference type="ChEBI" id="CHEBI:15377"/>
        <dbReference type="ChEBI" id="CHEBI:15378"/>
        <dbReference type="ChEBI" id="CHEBI:15379"/>
        <dbReference type="ChEBI" id="CHEBI:16044"/>
        <dbReference type="ChEBI" id="CHEBI:45764"/>
        <dbReference type="ChEBI" id="CHEBI:57783"/>
        <dbReference type="ChEBI" id="CHEBI:58349"/>
        <dbReference type="EC" id="1.14.13.225"/>
    </reaction>
</comment>
<dbReference type="PANTHER" id="PTHR23167:SF51">
    <property type="entry name" value="[F-ACTIN]-MONOOXYGENASE MICAL3"/>
    <property type="match status" value="1"/>
</dbReference>
<feature type="region of interest" description="Disordered" evidence="22">
    <location>
        <begin position="1338"/>
        <end position="1366"/>
    </location>
</feature>
<feature type="domain" description="Calponin-homology (CH)" evidence="23">
    <location>
        <begin position="501"/>
        <end position="607"/>
    </location>
</feature>
<dbReference type="InterPro" id="IPR057494">
    <property type="entry name" value="Rossman_Mical"/>
</dbReference>
<comment type="caution">
    <text evidence="26">The sequence shown here is derived from an EMBL/GenBank/DDBJ whole genome shotgun (WGS) entry which is preliminary data.</text>
</comment>
<dbReference type="GO" id="GO:0005856">
    <property type="term" value="C:cytoskeleton"/>
    <property type="evidence" value="ECO:0007669"/>
    <property type="project" value="UniProtKB-SubCell"/>
</dbReference>
<dbReference type="InterPro" id="IPR002938">
    <property type="entry name" value="FAD-bd"/>
</dbReference>
<keyword evidence="15 21" id="KW-0440">LIM domain</keyword>
<dbReference type="Pfam" id="PF00307">
    <property type="entry name" value="CH"/>
    <property type="match status" value="1"/>
</dbReference>
<dbReference type="Pfam" id="PF12130">
    <property type="entry name" value="bMERB_dom"/>
    <property type="match status" value="1"/>
</dbReference>
<keyword evidence="17" id="KW-0009">Actin-binding</keyword>
<evidence type="ECO:0000256" key="8">
    <source>
        <dbReference type="ARBA" id="ARBA00022630"/>
    </source>
</evidence>
<keyword evidence="19" id="KW-0539">Nucleus</keyword>
<feature type="region of interest" description="Disordered" evidence="22">
    <location>
        <begin position="816"/>
        <end position="909"/>
    </location>
</feature>
<evidence type="ECO:0000259" key="24">
    <source>
        <dbReference type="PROSITE" id="PS50023"/>
    </source>
</evidence>
<feature type="compositionally biased region" description="Acidic residues" evidence="22">
    <location>
        <begin position="1414"/>
        <end position="1424"/>
    </location>
</feature>
<dbReference type="PROSITE" id="PS00478">
    <property type="entry name" value="LIM_DOMAIN_1"/>
    <property type="match status" value="1"/>
</dbReference>
<dbReference type="GO" id="GO:0006887">
    <property type="term" value="P:exocytosis"/>
    <property type="evidence" value="ECO:0007669"/>
    <property type="project" value="UniProtKB-KW"/>
</dbReference>
<feature type="region of interest" description="Disordered" evidence="22">
    <location>
        <begin position="1117"/>
        <end position="1155"/>
    </location>
</feature>
<evidence type="ECO:0000256" key="12">
    <source>
        <dbReference type="ARBA" id="ARBA00022857"/>
    </source>
</evidence>
<evidence type="ECO:0000256" key="18">
    <source>
        <dbReference type="ARBA" id="ARBA00023212"/>
    </source>
</evidence>
<feature type="region of interest" description="Disordered" evidence="22">
    <location>
        <begin position="971"/>
        <end position="1004"/>
    </location>
</feature>
<dbReference type="InterPro" id="IPR036872">
    <property type="entry name" value="CH_dom_sf"/>
</dbReference>
<feature type="compositionally biased region" description="Acidic residues" evidence="22">
    <location>
        <begin position="881"/>
        <end position="902"/>
    </location>
</feature>
<comment type="similarity">
    <text evidence="4">Belongs to the Mical family.</text>
</comment>
<evidence type="ECO:0000256" key="2">
    <source>
        <dbReference type="ARBA" id="ARBA00004123"/>
    </source>
</evidence>
<keyword evidence="18" id="KW-0206">Cytoskeleton</keyword>
<feature type="compositionally biased region" description="Polar residues" evidence="22">
    <location>
        <begin position="1476"/>
        <end position="1491"/>
    </location>
</feature>
<evidence type="ECO:0000256" key="15">
    <source>
        <dbReference type="ARBA" id="ARBA00023038"/>
    </source>
</evidence>
<keyword evidence="11 21" id="KW-0862">Zinc</keyword>
<feature type="compositionally biased region" description="Basic and acidic residues" evidence="22">
    <location>
        <begin position="926"/>
        <end position="944"/>
    </location>
</feature>
<feature type="compositionally biased region" description="Polar residues" evidence="22">
    <location>
        <begin position="1214"/>
        <end position="1237"/>
    </location>
</feature>
<feature type="region of interest" description="Disordered" evidence="22">
    <location>
        <begin position="926"/>
        <end position="948"/>
    </location>
</feature>
<dbReference type="SUPFAM" id="SSF47576">
    <property type="entry name" value="Calponin-homology domain, CH-domain"/>
    <property type="match status" value="1"/>
</dbReference>
<evidence type="ECO:0000256" key="22">
    <source>
        <dbReference type="SAM" id="MobiDB-lite"/>
    </source>
</evidence>
<dbReference type="SMART" id="SM00132">
    <property type="entry name" value="LIM"/>
    <property type="match status" value="1"/>
</dbReference>
<dbReference type="Gene3D" id="3.50.50.60">
    <property type="entry name" value="FAD/NAD(P)-binding domain"/>
    <property type="match status" value="1"/>
</dbReference>
<feature type="domain" description="LIM zinc-binding" evidence="24">
    <location>
        <begin position="736"/>
        <end position="797"/>
    </location>
</feature>
<dbReference type="PROSITE" id="PS50021">
    <property type="entry name" value="CH"/>
    <property type="match status" value="1"/>
</dbReference>
<evidence type="ECO:0000256" key="3">
    <source>
        <dbReference type="ARBA" id="ARBA00004245"/>
    </source>
</evidence>
<keyword evidence="6" id="KW-0268">Exocytosis</keyword>
<evidence type="ECO:0000256" key="5">
    <source>
        <dbReference type="ARBA" id="ARBA00012709"/>
    </source>
</evidence>
<feature type="compositionally biased region" description="Basic residues" evidence="22">
    <location>
        <begin position="1043"/>
        <end position="1057"/>
    </location>
</feature>
<dbReference type="EC" id="1.14.13.225" evidence="5"/>
<dbReference type="Pfam" id="PF00412">
    <property type="entry name" value="LIM"/>
    <property type="match status" value="1"/>
</dbReference>
<feature type="region of interest" description="Disordered" evidence="22">
    <location>
        <begin position="1033"/>
        <end position="1078"/>
    </location>
</feature>
<dbReference type="PROSITE" id="PS51848">
    <property type="entry name" value="BMERB"/>
    <property type="match status" value="1"/>
</dbReference>
<evidence type="ECO:0000256" key="4">
    <source>
        <dbReference type="ARBA" id="ARBA00008223"/>
    </source>
</evidence>
<dbReference type="PANTHER" id="PTHR23167">
    <property type="entry name" value="CALPONIN HOMOLOGY DOMAIN-CONTAINING PROTEIN DDB_G0272472-RELATED"/>
    <property type="match status" value="1"/>
</dbReference>
<name>A0ABD1JKP8_9TELE</name>
<feature type="compositionally biased region" description="Basic and acidic residues" evidence="22">
    <location>
        <begin position="841"/>
        <end position="864"/>
    </location>
</feature>
<keyword evidence="8" id="KW-0285">Flavoprotein</keyword>
<keyword evidence="12" id="KW-0521">NADP</keyword>
<evidence type="ECO:0000256" key="1">
    <source>
        <dbReference type="ARBA" id="ARBA00001974"/>
    </source>
</evidence>
<dbReference type="GO" id="GO:0120501">
    <property type="term" value="F:F-actin monooxygenase activity"/>
    <property type="evidence" value="ECO:0007669"/>
    <property type="project" value="UniProtKB-EC"/>
</dbReference>
<evidence type="ECO:0000259" key="25">
    <source>
        <dbReference type="PROSITE" id="PS51848"/>
    </source>
</evidence>
<dbReference type="InterPro" id="IPR001715">
    <property type="entry name" value="CH_dom"/>
</dbReference>
<evidence type="ECO:0000256" key="7">
    <source>
        <dbReference type="ARBA" id="ARBA00022490"/>
    </source>
</evidence>
<evidence type="ECO:0000256" key="10">
    <source>
        <dbReference type="ARBA" id="ARBA00022827"/>
    </source>
</evidence>
<proteinExistence type="inferred from homology"/>
<evidence type="ECO:0000256" key="6">
    <source>
        <dbReference type="ARBA" id="ARBA00022483"/>
    </source>
</evidence>
<keyword evidence="14" id="KW-0503">Monooxygenase</keyword>
<feature type="compositionally biased region" description="Basic and acidic residues" evidence="22">
    <location>
        <begin position="1506"/>
        <end position="1515"/>
    </location>
</feature>
<dbReference type="Pfam" id="PF25413">
    <property type="entry name" value="Rossman_Mical"/>
    <property type="match status" value="1"/>
</dbReference>
<dbReference type="SMART" id="SM00033">
    <property type="entry name" value="CH"/>
    <property type="match status" value="1"/>
</dbReference>
<feature type="compositionally biased region" description="Low complexity" evidence="22">
    <location>
        <begin position="971"/>
        <end position="996"/>
    </location>
</feature>
<evidence type="ECO:0000256" key="21">
    <source>
        <dbReference type="PROSITE-ProRule" id="PRU00125"/>
    </source>
</evidence>
<feature type="compositionally biased region" description="Basic and acidic residues" evidence="22">
    <location>
        <begin position="643"/>
        <end position="655"/>
    </location>
</feature>
<sequence>MEEQAQVLFDAFVQASTCRATLSAFEQVCLLLGLQSGPRLYHTLRPRLDYWRARALWTRLDKRATHTLYQRGQACANTTCLIIGAGPCGLRTAIELALLGARVLLVEKRDSFSRNNVLHLWPCTIHDLRGLGAKKLYGQFCAGSIDHISIRQLQLILLKVALLLGVEVHVNVEFRELKEPSEEHKTGWRAIFNPRNHPVGQIDIDVVIGADGRRNTLPGFRRKEFRGKLAIAITANFINRRTRAEAQAQEISGVAFIFNQSFFQELRAHTGIDLENIVYYKDDTHYFVMTAKKQSLLNKGVILRDYADTEQLLSRANVDQNALLSYAREAADFSTNQQLPVLDFAINHYGQPDVAMFDFTCMYASENAALVRQRGDHTLLLTLVGDSLLEPFWPMGTGIARGFMAAMDTAWMIRSWAQGSTPLEVLAERESVYRLLPQTTPENISKNYAQYSLDPHTRYPNVNTHLINPAQVFHLVNTGEGVFTFPERPFSRTQMTRQESVARSSALLTWCQEQTRGYRGVNVCDFTSSWRNGLALCALIHHNRPDLIDFESLDPRNAVSNGQLGLDVAEQEFGISPIMTGTEMSLLNEADSLSMVVYLSQIQQLLKDATPSGEGMSQSGTLISSISLLSKLGHSFSRKRNPNSKDKQEKEEDRGKRRKTSEGGQSEEEDVSKDPHDDQSSDVTAVTDEGLLPSYGGSRVRSMANLLLAKFEENAPSPSTLAASRRQASGGVCASDVCFFCGRRVYALERLSAEGKFFHRSCFQCALCSATLRLATYTYDQPQERIELENYTPSHSHTLSPVSPMLEVPEETLTQHNLSQRELSGEEPSSSESDLEELEDLQAREEREKEGEKQAEERREGEKKNVKRKERVRKETKGGEGAEEECEIESEEDYVESSDEGEYSPWERERVSGVWLGPVTEEDEAVLVKESSDVEDQPEHRLSPEGESVLSDARFSGSSLSTVLCAAGASSHTLTQPSSPTLTHTSTPQRSMHTPIHTPPHTPPEALEKRLARRSEVIQEFWMKSMEIRRRLGATPRTNVHTHAAHTHRHRHRHSHTHTPSTDGSTPAEQAHTPETAGAEGEEKCVCELCVCAEVARRLSVIEQNLLTPPCSPAPHANNNSNSNANSDPNLFESSKPTLDPECDPSLTPHLGLDPKGDLDPDLDLTACCKVDFDPSARAVPLVCEVLLGSSGPSQRLEAHSLTETDAHTQVASVNAQGDSAKDGQTVTHTTQPQKTADTLPRFAYPPNGDLAEIKEETHPQTSSDGRSKVTENGSGGHSHPVDAVHAGKGTAEVEQNTLKKTRLGLFSPRKTHTAASNSGDRPKHKWLWRSVFSGYRRKKKDKEAGPSGGVVGSASLDGDKHRSLPLSRSTDFRFRRSLTFSSDSSLLRSDVLEKSPLRTQLSLEPSDIQKDTIEEEETEDDGTVDEKSSTRPRQQPGVQTPPQSSCSTEVVGVWVVPPDPSSLSVSTDVMQELQGQTPTHTHAQPLSRTHSPAESDTKHTRRVRKEAQRQAKQQELKRLHRAQMIQRQLEQVEVKQRQLEEMGVAVEKALRGEADYWEDSNSTAVLDMHLGAMGARDDPSLMQQWFKLVQEKNALVRYESELMIFARELELEDRQSRLQQELRERMAIDDHLKGEEELAEERSILGEMLEVVEQRDWLVSLLEEQRLKEREEDQDLEATMLSKGFSLHWT</sequence>
<feature type="region of interest" description="Disordered" evidence="22">
    <location>
        <begin position="1399"/>
        <end position="1447"/>
    </location>
</feature>
<evidence type="ECO:0000256" key="16">
    <source>
        <dbReference type="ARBA" id="ARBA00023054"/>
    </source>
</evidence>
<evidence type="ECO:0000256" key="20">
    <source>
        <dbReference type="ARBA" id="ARBA00049522"/>
    </source>
</evidence>
<comment type="subcellular location">
    <subcellularLocation>
        <location evidence="3">Cytoplasm</location>
        <location evidence="3">Cytoskeleton</location>
    </subcellularLocation>
    <subcellularLocation>
        <location evidence="2">Nucleus</location>
    </subcellularLocation>
</comment>
<keyword evidence="7" id="KW-0963">Cytoplasm</keyword>
<dbReference type="CDD" id="cd22198">
    <property type="entry name" value="CH_MICAL_EHBP-like"/>
    <property type="match status" value="1"/>
</dbReference>
<feature type="compositionally biased region" description="Low complexity" evidence="22">
    <location>
        <begin position="1117"/>
        <end position="1130"/>
    </location>
</feature>
<feature type="compositionally biased region" description="Polar residues" evidence="22">
    <location>
        <begin position="1432"/>
        <end position="1447"/>
    </location>
</feature>
<dbReference type="GO" id="GO:0005634">
    <property type="term" value="C:nucleus"/>
    <property type="evidence" value="ECO:0007669"/>
    <property type="project" value="UniProtKB-SubCell"/>
</dbReference>
<evidence type="ECO:0000256" key="11">
    <source>
        <dbReference type="ARBA" id="ARBA00022833"/>
    </source>
</evidence>
<evidence type="ECO:0000256" key="19">
    <source>
        <dbReference type="ARBA" id="ARBA00023242"/>
    </source>
</evidence>
<keyword evidence="9 21" id="KW-0479">Metal-binding</keyword>
<gene>
    <name evidence="26" type="ORF">ACEWY4_016197</name>
</gene>
<feature type="region of interest" description="Disordered" evidence="22">
    <location>
        <begin position="1214"/>
        <end position="1323"/>
    </location>
</feature>
<dbReference type="SUPFAM" id="SSF51905">
    <property type="entry name" value="FAD/NAD(P)-binding domain"/>
    <property type="match status" value="1"/>
</dbReference>
<dbReference type="GO" id="GO:0046872">
    <property type="term" value="F:metal ion binding"/>
    <property type="evidence" value="ECO:0007669"/>
    <property type="project" value="UniProtKB-KW"/>
</dbReference>
<dbReference type="EMBL" id="JBHFQA010000014">
    <property type="protein sequence ID" value="KAL2087369.1"/>
    <property type="molecule type" value="Genomic_DNA"/>
</dbReference>
<accession>A0ABD1JKP8</accession>
<dbReference type="FunFam" id="3.50.50.60:FF:000004">
    <property type="entry name" value="protein-methionine sulfoxide oxidase MICAL2 isoform X1"/>
    <property type="match status" value="1"/>
</dbReference>
<dbReference type="Gene3D" id="1.10.418.10">
    <property type="entry name" value="Calponin-like domain"/>
    <property type="match status" value="1"/>
</dbReference>
<dbReference type="GO" id="GO:0003779">
    <property type="term" value="F:actin binding"/>
    <property type="evidence" value="ECO:0007669"/>
    <property type="project" value="UniProtKB-KW"/>
</dbReference>
<dbReference type="SMART" id="SM01203">
    <property type="entry name" value="DUF3585"/>
    <property type="match status" value="1"/>
</dbReference>
<evidence type="ECO:0000259" key="23">
    <source>
        <dbReference type="PROSITE" id="PS50021"/>
    </source>
</evidence>
<dbReference type="SUPFAM" id="SSF57716">
    <property type="entry name" value="Glucocorticoid receptor-like (DNA-binding domain)"/>
    <property type="match status" value="1"/>
</dbReference>
<evidence type="ECO:0000313" key="27">
    <source>
        <dbReference type="Proteomes" id="UP001591681"/>
    </source>
</evidence>
<evidence type="ECO:0000256" key="9">
    <source>
        <dbReference type="ARBA" id="ARBA00022723"/>
    </source>
</evidence>
<feature type="region of interest" description="Disordered" evidence="22">
    <location>
        <begin position="634"/>
        <end position="691"/>
    </location>
</feature>
<dbReference type="InterPro" id="IPR036188">
    <property type="entry name" value="FAD/NAD-bd_sf"/>
</dbReference>
<evidence type="ECO:0000313" key="26">
    <source>
        <dbReference type="EMBL" id="KAL2087369.1"/>
    </source>
</evidence>
<dbReference type="PROSITE" id="PS50023">
    <property type="entry name" value="LIM_DOMAIN_2"/>
    <property type="match status" value="1"/>
</dbReference>
<evidence type="ECO:0000256" key="14">
    <source>
        <dbReference type="ARBA" id="ARBA00023033"/>
    </source>
</evidence>
<evidence type="ECO:0000256" key="17">
    <source>
        <dbReference type="ARBA" id="ARBA00023203"/>
    </source>
</evidence>
<organism evidence="26 27">
    <name type="scientific">Coilia grayii</name>
    <name type="common">Gray's grenadier anchovy</name>
    <dbReference type="NCBI Taxonomy" id="363190"/>
    <lineage>
        <taxon>Eukaryota</taxon>
        <taxon>Metazoa</taxon>
        <taxon>Chordata</taxon>
        <taxon>Craniata</taxon>
        <taxon>Vertebrata</taxon>
        <taxon>Euteleostomi</taxon>
        <taxon>Actinopterygii</taxon>
        <taxon>Neopterygii</taxon>
        <taxon>Teleostei</taxon>
        <taxon>Clupei</taxon>
        <taxon>Clupeiformes</taxon>
        <taxon>Clupeoidei</taxon>
        <taxon>Engraulidae</taxon>
        <taxon>Coilinae</taxon>
        <taxon>Coilia</taxon>
    </lineage>
</organism>
<dbReference type="InterPro" id="IPR001781">
    <property type="entry name" value="Znf_LIM"/>
</dbReference>